<dbReference type="GO" id="GO:0003824">
    <property type="term" value="F:catalytic activity"/>
    <property type="evidence" value="ECO:0007669"/>
    <property type="project" value="UniProtKB-ARBA"/>
</dbReference>
<dbReference type="CDD" id="cd06558">
    <property type="entry name" value="crotonase-like"/>
    <property type="match status" value="1"/>
</dbReference>
<proteinExistence type="predicted"/>
<dbReference type="SUPFAM" id="SSF52096">
    <property type="entry name" value="ClpP/crotonase"/>
    <property type="match status" value="1"/>
</dbReference>
<sequence length="273" mass="28508">MSKFAEPSGSDVVAREDPDSPVLIETHGAVRVVTLNRPGAFNAVDEGLHRALADLWPALDADAEIRAVVLTGAGDAFSAGGDLGLLDRMVRDAALRADVMREAADIVRGITSLRVPIVTAVNGPAVGLGCSLAAMSDLVVVEEQAYFADPHVPLGLVAADGGALVWPLLMSLLRAKEFILLGERIPAEEALRLGLANRVVPRGTARTTALELATRLAALPPQAVTESKALLNAGVQQAVRALLATGLDGETASFEEPAFQRNLARMLSRTGSA</sequence>
<dbReference type="InterPro" id="IPR001753">
    <property type="entry name" value="Enoyl-CoA_hydra/iso"/>
</dbReference>
<dbReference type="PANTHER" id="PTHR43459">
    <property type="entry name" value="ENOYL-COA HYDRATASE"/>
    <property type="match status" value="1"/>
</dbReference>
<reference evidence="2" key="1">
    <citation type="submission" date="2016-07" db="EMBL/GenBank/DDBJ databases">
        <title>Sequence Frankia sp. strain CcI1.17.</title>
        <authorList>
            <person name="Ghodhbane-Gtari F."/>
            <person name="Swanson E."/>
            <person name="Gueddou A."/>
            <person name="Morris K."/>
            <person name="Hezbri K."/>
            <person name="Ktari A."/>
            <person name="Nouioui I."/>
            <person name="Abebe-Akele F."/>
            <person name="Simpson S."/>
            <person name="Thomas K."/>
            <person name="Gtari M."/>
            <person name="Tisa L.S."/>
            <person name="Hurst S."/>
        </authorList>
    </citation>
    <scope>NUCLEOTIDE SEQUENCE [LARGE SCALE GENOMIC DNA]</scope>
    <source>
        <strain evidence="2">Cc1.17</strain>
    </source>
</reference>
<dbReference type="Pfam" id="PF00378">
    <property type="entry name" value="ECH_1"/>
    <property type="match status" value="1"/>
</dbReference>
<evidence type="ECO:0000313" key="2">
    <source>
        <dbReference type="Proteomes" id="UP000179627"/>
    </source>
</evidence>
<dbReference type="PANTHER" id="PTHR43459:SF3">
    <property type="entry name" value="ENOYL-COA HYDRATASE ECHA15 (ENOYL HYDRASE) (UNSATURATED ACYL-COA HYDRATASE) (CROTONASE)-RELATED"/>
    <property type="match status" value="1"/>
</dbReference>
<comment type="caution">
    <text evidence="1">The sequence shown here is derived from an EMBL/GenBank/DDBJ whole genome shotgun (WGS) entry which is preliminary data.</text>
</comment>
<gene>
    <name evidence="1" type="ORF">CC117_20735</name>
</gene>
<keyword evidence="2" id="KW-1185">Reference proteome</keyword>
<dbReference type="AlphaFoldDB" id="A0A1S1QPA4"/>
<name>A0A1S1QPA4_9ACTN</name>
<evidence type="ECO:0000313" key="1">
    <source>
        <dbReference type="EMBL" id="OHV34942.1"/>
    </source>
</evidence>
<accession>A0A1S1QPA4</accession>
<organism evidence="1 2">
    <name type="scientific">Parafrankia colletiae</name>
    <dbReference type="NCBI Taxonomy" id="573497"/>
    <lineage>
        <taxon>Bacteria</taxon>
        <taxon>Bacillati</taxon>
        <taxon>Actinomycetota</taxon>
        <taxon>Actinomycetes</taxon>
        <taxon>Frankiales</taxon>
        <taxon>Frankiaceae</taxon>
        <taxon>Parafrankia</taxon>
    </lineage>
</organism>
<dbReference type="Gene3D" id="3.90.226.10">
    <property type="entry name" value="2-enoyl-CoA Hydratase, Chain A, domain 1"/>
    <property type="match status" value="1"/>
</dbReference>
<protein>
    <submittedName>
        <fullName evidence="1">Enoyl-CoA hydratase</fullName>
    </submittedName>
</protein>
<dbReference type="EMBL" id="MBLM01000125">
    <property type="protein sequence ID" value="OHV34942.1"/>
    <property type="molecule type" value="Genomic_DNA"/>
</dbReference>
<dbReference type="Proteomes" id="UP000179627">
    <property type="component" value="Unassembled WGS sequence"/>
</dbReference>
<dbReference type="InterPro" id="IPR029045">
    <property type="entry name" value="ClpP/crotonase-like_dom_sf"/>
</dbReference>